<dbReference type="Pfam" id="PF00043">
    <property type="entry name" value="GST_C"/>
    <property type="match status" value="1"/>
</dbReference>
<feature type="domain" description="GST C-terminal" evidence="8">
    <location>
        <begin position="654"/>
        <end position="775"/>
    </location>
</feature>
<dbReference type="PRINTS" id="PR00463">
    <property type="entry name" value="EP450I"/>
</dbReference>
<dbReference type="SFLD" id="SFLDS00019">
    <property type="entry name" value="Glutathione_Transferase_(cytos"/>
    <property type="match status" value="1"/>
</dbReference>
<comment type="cofactor">
    <cofactor evidence="5">
        <name>heme</name>
        <dbReference type="ChEBI" id="CHEBI:30413"/>
    </cofactor>
</comment>
<gene>
    <name evidence="9" type="ORF">ASPBRDRAFT_35578</name>
</gene>
<feature type="binding site" description="axial binding residue" evidence="5">
    <location>
        <position position="509"/>
    </location>
    <ligand>
        <name>heme</name>
        <dbReference type="ChEBI" id="CHEBI:30413"/>
    </ligand>
    <ligandPart>
        <name>Fe</name>
        <dbReference type="ChEBI" id="CHEBI:18248"/>
    </ligandPart>
</feature>
<dbReference type="InterPro" id="IPR040079">
    <property type="entry name" value="Glutathione_S-Trfase"/>
</dbReference>
<dbReference type="CDD" id="cd03053">
    <property type="entry name" value="GST_N_Phi"/>
    <property type="match status" value="1"/>
</dbReference>
<keyword evidence="3" id="KW-0560">Oxidoreductase</keyword>
<dbReference type="AlphaFoldDB" id="A0A1L9U2M5"/>
<feature type="domain" description="GST N-terminal" evidence="7">
    <location>
        <begin position="561"/>
        <end position="645"/>
    </location>
</feature>
<keyword evidence="6" id="KW-0812">Transmembrane</keyword>
<dbReference type="GeneID" id="93575851"/>
<keyword evidence="2" id="KW-0808">Transferase</keyword>
<dbReference type="SFLD" id="SFLDG00358">
    <property type="entry name" value="Main_(cytGST)"/>
    <property type="match status" value="1"/>
</dbReference>
<feature type="transmembrane region" description="Helical" evidence="6">
    <location>
        <begin position="67"/>
        <end position="88"/>
    </location>
</feature>
<organism evidence="9 10">
    <name type="scientific">Aspergillus brasiliensis (strain CBS 101740 / IMI 381727 / IBT 21946)</name>
    <dbReference type="NCBI Taxonomy" id="767769"/>
    <lineage>
        <taxon>Eukaryota</taxon>
        <taxon>Fungi</taxon>
        <taxon>Dikarya</taxon>
        <taxon>Ascomycota</taxon>
        <taxon>Pezizomycotina</taxon>
        <taxon>Eurotiomycetes</taxon>
        <taxon>Eurotiomycetidae</taxon>
        <taxon>Eurotiales</taxon>
        <taxon>Aspergillaceae</taxon>
        <taxon>Aspergillus</taxon>
        <taxon>Aspergillus subgen. Circumdati</taxon>
    </lineage>
</organism>
<evidence type="ECO:0000256" key="3">
    <source>
        <dbReference type="ARBA" id="ARBA00023002"/>
    </source>
</evidence>
<keyword evidence="10" id="KW-1185">Reference proteome</keyword>
<dbReference type="InterPro" id="IPR050121">
    <property type="entry name" value="Cytochrome_P450_monoxygenase"/>
</dbReference>
<dbReference type="SFLD" id="SFLDG01154">
    <property type="entry name" value="Main.5:_Phi-like"/>
    <property type="match status" value="1"/>
</dbReference>
<protein>
    <recommendedName>
        <fullName evidence="11">GST N-terminal domain-containing protein</fullName>
    </recommendedName>
</protein>
<dbReference type="Proteomes" id="UP000184499">
    <property type="component" value="Unassembled WGS sequence"/>
</dbReference>
<keyword evidence="5" id="KW-0349">Heme</keyword>
<dbReference type="FunFam" id="3.40.30.10:FF:000016">
    <property type="entry name" value="Glutathione S-transferase F2"/>
    <property type="match status" value="1"/>
</dbReference>
<dbReference type="SUPFAM" id="SSF48264">
    <property type="entry name" value="Cytochrome P450"/>
    <property type="match status" value="1"/>
</dbReference>
<dbReference type="Pfam" id="PF02798">
    <property type="entry name" value="GST_N"/>
    <property type="match status" value="1"/>
</dbReference>
<comment type="similarity">
    <text evidence="1">Belongs to the cytochrome P450 family.</text>
</comment>
<dbReference type="InterPro" id="IPR010987">
    <property type="entry name" value="Glutathione-S-Trfase_C-like"/>
</dbReference>
<dbReference type="Gene3D" id="1.10.630.10">
    <property type="entry name" value="Cytochrome P450"/>
    <property type="match status" value="1"/>
</dbReference>
<dbReference type="InterPro" id="IPR036249">
    <property type="entry name" value="Thioredoxin-like_sf"/>
</dbReference>
<keyword evidence="6" id="KW-1133">Transmembrane helix</keyword>
<dbReference type="SUPFAM" id="SSF52833">
    <property type="entry name" value="Thioredoxin-like"/>
    <property type="match status" value="1"/>
</dbReference>
<dbReference type="GO" id="GO:0020037">
    <property type="term" value="F:heme binding"/>
    <property type="evidence" value="ECO:0007669"/>
    <property type="project" value="InterPro"/>
</dbReference>
<evidence type="ECO:0000313" key="9">
    <source>
        <dbReference type="EMBL" id="OJJ65940.1"/>
    </source>
</evidence>
<dbReference type="Pfam" id="PF00067">
    <property type="entry name" value="p450"/>
    <property type="match status" value="1"/>
</dbReference>
<dbReference type="EMBL" id="KV878704">
    <property type="protein sequence ID" value="OJJ65940.1"/>
    <property type="molecule type" value="Genomic_DNA"/>
</dbReference>
<evidence type="ECO:0000256" key="4">
    <source>
        <dbReference type="ARBA" id="ARBA00023033"/>
    </source>
</evidence>
<dbReference type="GO" id="GO:0016705">
    <property type="term" value="F:oxidoreductase activity, acting on paired donors, with incorporation or reduction of molecular oxygen"/>
    <property type="evidence" value="ECO:0007669"/>
    <property type="project" value="InterPro"/>
</dbReference>
<dbReference type="PANTHER" id="PTHR24305:SF78">
    <property type="entry name" value="P450, PUTATIVE (EUROFUNG)-RELATED"/>
    <property type="match status" value="1"/>
</dbReference>
<dbReference type="OrthoDB" id="6692864at2759"/>
<dbReference type="InterPro" id="IPR001128">
    <property type="entry name" value="Cyt_P450"/>
</dbReference>
<evidence type="ECO:0000256" key="2">
    <source>
        <dbReference type="ARBA" id="ARBA00022679"/>
    </source>
</evidence>
<dbReference type="PROSITE" id="PS50405">
    <property type="entry name" value="GST_CTER"/>
    <property type="match status" value="1"/>
</dbReference>
<feature type="transmembrane region" description="Helical" evidence="6">
    <location>
        <begin position="35"/>
        <end position="55"/>
    </location>
</feature>
<accession>A0A1L9U2M5</accession>
<dbReference type="GO" id="GO:0005506">
    <property type="term" value="F:iron ion binding"/>
    <property type="evidence" value="ECO:0007669"/>
    <property type="project" value="InterPro"/>
</dbReference>
<dbReference type="InterPro" id="IPR004046">
    <property type="entry name" value="GST_C"/>
</dbReference>
<dbReference type="OMA" id="WMEMRMA"/>
<dbReference type="PRINTS" id="PR00385">
    <property type="entry name" value="P450"/>
</dbReference>
<dbReference type="InterPro" id="IPR036396">
    <property type="entry name" value="Cyt_P450_sf"/>
</dbReference>
<sequence length="775" mass="87740">METPWTQLGAFGSLAGVLLAFITRSGEIEKHLLRLLSLFTLANIALIFWAPSYLGTTTSTSEIVRRVLLLDGALFTGLFGNIVVYRLFFHRLRSVPGPIAARVSRHYAAYHTVKDAQMHYTIQRLHQQYGDVVRIGIRYPSWFHPSPFIDRHIGPREVSVCRASAIRAIYGPPSRCIKGPWYDQITSENDMKPLFSIRDLKVHSKRRRQWDQAAKGINYYHKSLQEQSKILMEKIREHQGQPMDVTNWINCYAFDVMGHIVLGAELGMLKTGQKMPELQTIDEGQRYIAVAGTMPWIPPLMLRIPGLSAILNPFRHRCHEMFDAKRASMAKGSEPKDIISWLIQAQDNGDPGAPPTDQAIKDDAWFIIAAGSDTTASALINAVYYLATHPGAQAQLQREIDERLPEGTTGLSYDKVKDLPYLTAVINETLRLKPSVLDGLVRVTPPQGLQVDEDLHLPGDVVVSVPTFAIQRDERYWEDGDQFRPERWASIAHPADMPFLPFSRGSYDCVGKSIAWMEMRMALAMLVGEYHIQLADEEQRAFDGKELNNFAMSNIQSFFIMTLKLYGFVHSTCTRRVRTALAEKGLDVEIVPVDLAKGEQKTSSYLNDLQPFGKVPVLQDTETGIQIYESRAIAQYIATKYRGQGTELAPPESDLKAFAYYQQALSIEQSYFDPLVSQIAYEKVFKVRKGHGETDEARVKFLFSQLELTLEGYERVLSKQPYLAGQQVTLADLAHLPYGVFVEQFGFTDLVSKFPHVQKWWEGLKARESWKKVTA</sequence>
<evidence type="ECO:0008006" key="11">
    <source>
        <dbReference type="Google" id="ProtNLM"/>
    </source>
</evidence>
<keyword evidence="6" id="KW-0472">Membrane</keyword>
<dbReference type="PROSITE" id="PS50404">
    <property type="entry name" value="GST_NTER"/>
    <property type="match status" value="1"/>
</dbReference>
<dbReference type="RefSeq" id="XP_067473190.1">
    <property type="nucleotide sequence ID" value="XM_067623363.1"/>
</dbReference>
<dbReference type="CDD" id="cd11061">
    <property type="entry name" value="CYP67-like"/>
    <property type="match status" value="1"/>
</dbReference>
<keyword evidence="5" id="KW-0408">Iron</keyword>
<evidence type="ECO:0000256" key="5">
    <source>
        <dbReference type="PIRSR" id="PIRSR602401-1"/>
    </source>
</evidence>
<dbReference type="SUPFAM" id="SSF47616">
    <property type="entry name" value="GST C-terminal domain-like"/>
    <property type="match status" value="1"/>
</dbReference>
<keyword evidence="5" id="KW-0479">Metal-binding</keyword>
<dbReference type="GO" id="GO:0016740">
    <property type="term" value="F:transferase activity"/>
    <property type="evidence" value="ECO:0007669"/>
    <property type="project" value="UniProtKB-KW"/>
</dbReference>
<name>A0A1L9U2M5_ASPBC</name>
<proteinExistence type="inferred from homology"/>
<dbReference type="STRING" id="767769.A0A1L9U2M5"/>
<evidence type="ECO:0000256" key="1">
    <source>
        <dbReference type="ARBA" id="ARBA00010617"/>
    </source>
</evidence>
<reference evidence="10" key="1">
    <citation type="journal article" date="2017" name="Genome Biol.">
        <title>Comparative genomics reveals high biological diversity and specific adaptations in the industrially and medically important fungal genus Aspergillus.</title>
        <authorList>
            <person name="de Vries R.P."/>
            <person name="Riley R."/>
            <person name="Wiebenga A."/>
            <person name="Aguilar-Osorio G."/>
            <person name="Amillis S."/>
            <person name="Uchima C.A."/>
            <person name="Anderluh G."/>
            <person name="Asadollahi M."/>
            <person name="Askin M."/>
            <person name="Barry K."/>
            <person name="Battaglia E."/>
            <person name="Bayram O."/>
            <person name="Benocci T."/>
            <person name="Braus-Stromeyer S.A."/>
            <person name="Caldana C."/>
            <person name="Canovas D."/>
            <person name="Cerqueira G.C."/>
            <person name="Chen F."/>
            <person name="Chen W."/>
            <person name="Choi C."/>
            <person name="Clum A."/>
            <person name="Dos Santos R.A."/>
            <person name="Damasio A.R."/>
            <person name="Diallinas G."/>
            <person name="Emri T."/>
            <person name="Fekete E."/>
            <person name="Flipphi M."/>
            <person name="Freyberg S."/>
            <person name="Gallo A."/>
            <person name="Gournas C."/>
            <person name="Habgood R."/>
            <person name="Hainaut M."/>
            <person name="Harispe M.L."/>
            <person name="Henrissat B."/>
            <person name="Hilden K.S."/>
            <person name="Hope R."/>
            <person name="Hossain A."/>
            <person name="Karabika E."/>
            <person name="Karaffa L."/>
            <person name="Karanyi Z."/>
            <person name="Krasevec N."/>
            <person name="Kuo A."/>
            <person name="Kusch H."/>
            <person name="LaButti K."/>
            <person name="Lagendijk E.L."/>
            <person name="Lapidus A."/>
            <person name="Levasseur A."/>
            <person name="Lindquist E."/>
            <person name="Lipzen A."/>
            <person name="Logrieco A.F."/>
            <person name="MacCabe A."/>
            <person name="Maekelae M.R."/>
            <person name="Malavazi I."/>
            <person name="Melin P."/>
            <person name="Meyer V."/>
            <person name="Mielnichuk N."/>
            <person name="Miskei M."/>
            <person name="Molnar A.P."/>
            <person name="Mule G."/>
            <person name="Ngan C.Y."/>
            <person name="Orejas M."/>
            <person name="Orosz E."/>
            <person name="Ouedraogo J.P."/>
            <person name="Overkamp K.M."/>
            <person name="Park H.-S."/>
            <person name="Perrone G."/>
            <person name="Piumi F."/>
            <person name="Punt P.J."/>
            <person name="Ram A.F."/>
            <person name="Ramon A."/>
            <person name="Rauscher S."/>
            <person name="Record E."/>
            <person name="Riano-Pachon D.M."/>
            <person name="Robert V."/>
            <person name="Roehrig J."/>
            <person name="Ruller R."/>
            <person name="Salamov A."/>
            <person name="Salih N.S."/>
            <person name="Samson R.A."/>
            <person name="Sandor E."/>
            <person name="Sanguinetti M."/>
            <person name="Schuetze T."/>
            <person name="Sepcic K."/>
            <person name="Shelest E."/>
            <person name="Sherlock G."/>
            <person name="Sophianopoulou V."/>
            <person name="Squina F.M."/>
            <person name="Sun H."/>
            <person name="Susca A."/>
            <person name="Todd R.B."/>
            <person name="Tsang A."/>
            <person name="Unkles S.E."/>
            <person name="van de Wiele N."/>
            <person name="van Rossen-Uffink D."/>
            <person name="Oliveira J.V."/>
            <person name="Vesth T.C."/>
            <person name="Visser J."/>
            <person name="Yu J.-H."/>
            <person name="Zhou M."/>
            <person name="Andersen M.R."/>
            <person name="Archer D.B."/>
            <person name="Baker S.E."/>
            <person name="Benoit I."/>
            <person name="Brakhage A.A."/>
            <person name="Braus G.H."/>
            <person name="Fischer R."/>
            <person name="Frisvad J.C."/>
            <person name="Goldman G.H."/>
            <person name="Houbraken J."/>
            <person name="Oakley B."/>
            <person name="Pocsi I."/>
            <person name="Scazzocchio C."/>
            <person name="Seiboth B."/>
            <person name="vanKuyk P.A."/>
            <person name="Wortman J."/>
            <person name="Dyer P.S."/>
            <person name="Grigoriev I.V."/>
        </authorList>
    </citation>
    <scope>NUCLEOTIDE SEQUENCE [LARGE SCALE GENOMIC DNA]</scope>
    <source>
        <strain evidence="10">CBS 101740 / IMI 381727 / IBT 21946</strain>
    </source>
</reference>
<dbReference type="InterPro" id="IPR036282">
    <property type="entry name" value="Glutathione-S-Trfase_C_sf"/>
</dbReference>
<evidence type="ECO:0000259" key="7">
    <source>
        <dbReference type="PROSITE" id="PS50404"/>
    </source>
</evidence>
<dbReference type="GO" id="GO:0004497">
    <property type="term" value="F:monooxygenase activity"/>
    <property type="evidence" value="ECO:0007669"/>
    <property type="project" value="UniProtKB-KW"/>
</dbReference>
<dbReference type="Gene3D" id="3.40.30.10">
    <property type="entry name" value="Glutaredoxin"/>
    <property type="match status" value="1"/>
</dbReference>
<evidence type="ECO:0000259" key="8">
    <source>
        <dbReference type="PROSITE" id="PS50405"/>
    </source>
</evidence>
<dbReference type="Gene3D" id="1.20.1050.10">
    <property type="match status" value="1"/>
</dbReference>
<dbReference type="InterPro" id="IPR002401">
    <property type="entry name" value="Cyt_P450_E_grp-I"/>
</dbReference>
<feature type="transmembrane region" description="Helical" evidence="6">
    <location>
        <begin position="6"/>
        <end position="23"/>
    </location>
</feature>
<dbReference type="InterPro" id="IPR004045">
    <property type="entry name" value="Glutathione_S-Trfase_N"/>
</dbReference>
<evidence type="ECO:0000313" key="10">
    <source>
        <dbReference type="Proteomes" id="UP000184499"/>
    </source>
</evidence>
<evidence type="ECO:0000256" key="6">
    <source>
        <dbReference type="SAM" id="Phobius"/>
    </source>
</evidence>
<keyword evidence="4" id="KW-0503">Monooxygenase</keyword>
<dbReference type="VEuPathDB" id="FungiDB:ASPBRDRAFT_35578"/>
<dbReference type="PANTHER" id="PTHR24305">
    <property type="entry name" value="CYTOCHROME P450"/>
    <property type="match status" value="1"/>
</dbReference>